<evidence type="ECO:0000256" key="4">
    <source>
        <dbReference type="ARBA" id="ARBA00022490"/>
    </source>
</evidence>
<evidence type="ECO:0000256" key="8">
    <source>
        <dbReference type="ARBA" id="ARBA00022741"/>
    </source>
</evidence>
<accession>A0A1F6AQ64</accession>
<evidence type="ECO:0000256" key="10">
    <source>
        <dbReference type="ARBA" id="ARBA00029774"/>
    </source>
</evidence>
<dbReference type="GO" id="GO:0005524">
    <property type="term" value="F:ATP binding"/>
    <property type="evidence" value="ECO:0007669"/>
    <property type="project" value="UniProtKB-KW"/>
</dbReference>
<evidence type="ECO:0000259" key="12">
    <source>
        <dbReference type="PROSITE" id="PS51163"/>
    </source>
</evidence>
<evidence type="ECO:0000256" key="2">
    <source>
        <dbReference type="ARBA" id="ARBA00007663"/>
    </source>
</evidence>
<dbReference type="GO" id="GO:0005737">
    <property type="term" value="C:cytoplasm"/>
    <property type="evidence" value="ECO:0007669"/>
    <property type="project" value="UniProtKB-SubCell"/>
</dbReference>
<sequence length="196" mass="21854">MTDIKKAIKILQQGGIGIFPTDTAYGIGCRLDNEESIRRLYKIRRRPSSQAVPVLVNSSLMAQNYLKSPLPDNVRHLMKNYWPGGLTIVYRCREDKIPKLVRAGGSTLGVRMPKSKLTLEIITGLGVPLLGPSANFHGKSTPYEFDELDQKLLKAVDFVLEGKCRDKLASTVVDCTSTDWKILRQGVVRLDNIKAI</sequence>
<dbReference type="PANTHER" id="PTHR17490">
    <property type="entry name" value="SUA5"/>
    <property type="match status" value="1"/>
</dbReference>
<evidence type="ECO:0000313" key="13">
    <source>
        <dbReference type="EMBL" id="OGG26623.1"/>
    </source>
</evidence>
<dbReference type="Pfam" id="PF01300">
    <property type="entry name" value="Sua5_yciO_yrdC"/>
    <property type="match status" value="1"/>
</dbReference>
<evidence type="ECO:0000256" key="3">
    <source>
        <dbReference type="ARBA" id="ARBA00012584"/>
    </source>
</evidence>
<name>A0A1F6AQ64_9BACT</name>
<evidence type="ECO:0000256" key="5">
    <source>
        <dbReference type="ARBA" id="ARBA00022679"/>
    </source>
</evidence>
<proteinExistence type="inferred from homology"/>
<keyword evidence="9" id="KW-0067">ATP-binding</keyword>
<evidence type="ECO:0000256" key="7">
    <source>
        <dbReference type="ARBA" id="ARBA00022695"/>
    </source>
</evidence>
<dbReference type="InterPro" id="IPR050156">
    <property type="entry name" value="TC-AMP_synthase_SUA5"/>
</dbReference>
<dbReference type="EMBL" id="MFJR01000007">
    <property type="protein sequence ID" value="OGG26623.1"/>
    <property type="molecule type" value="Genomic_DNA"/>
</dbReference>
<dbReference type="GO" id="GO:0061710">
    <property type="term" value="F:L-threonylcarbamoyladenylate synthase"/>
    <property type="evidence" value="ECO:0007669"/>
    <property type="project" value="UniProtKB-EC"/>
</dbReference>
<evidence type="ECO:0000256" key="11">
    <source>
        <dbReference type="ARBA" id="ARBA00048366"/>
    </source>
</evidence>
<feature type="domain" description="YrdC-like" evidence="12">
    <location>
        <begin position="1"/>
        <end position="188"/>
    </location>
</feature>
<dbReference type="GO" id="GO:0003725">
    <property type="term" value="F:double-stranded RNA binding"/>
    <property type="evidence" value="ECO:0007669"/>
    <property type="project" value="InterPro"/>
</dbReference>
<comment type="catalytic activity">
    <reaction evidence="11">
        <text>L-threonine + hydrogencarbonate + ATP = L-threonylcarbamoyladenylate + diphosphate + H2O</text>
        <dbReference type="Rhea" id="RHEA:36407"/>
        <dbReference type="ChEBI" id="CHEBI:15377"/>
        <dbReference type="ChEBI" id="CHEBI:17544"/>
        <dbReference type="ChEBI" id="CHEBI:30616"/>
        <dbReference type="ChEBI" id="CHEBI:33019"/>
        <dbReference type="ChEBI" id="CHEBI:57926"/>
        <dbReference type="ChEBI" id="CHEBI:73682"/>
        <dbReference type="EC" id="2.7.7.87"/>
    </reaction>
</comment>
<dbReference type="GO" id="GO:0008033">
    <property type="term" value="P:tRNA processing"/>
    <property type="evidence" value="ECO:0007669"/>
    <property type="project" value="UniProtKB-KW"/>
</dbReference>
<dbReference type="PROSITE" id="PS51163">
    <property type="entry name" value="YRDC"/>
    <property type="match status" value="1"/>
</dbReference>
<dbReference type="NCBIfam" id="TIGR00057">
    <property type="entry name" value="L-threonylcarbamoyladenylate synthase"/>
    <property type="match status" value="1"/>
</dbReference>
<protein>
    <recommendedName>
        <fullName evidence="10">L-threonylcarbamoyladenylate synthase</fullName>
        <ecNumber evidence="3">2.7.7.87</ecNumber>
    </recommendedName>
    <alternativeName>
        <fullName evidence="10">L-threonylcarbamoyladenylate synthase</fullName>
    </alternativeName>
</protein>
<dbReference type="Gene3D" id="3.90.870.10">
    <property type="entry name" value="DHBP synthase"/>
    <property type="match status" value="1"/>
</dbReference>
<dbReference type="GO" id="GO:0000049">
    <property type="term" value="F:tRNA binding"/>
    <property type="evidence" value="ECO:0007669"/>
    <property type="project" value="TreeGrafter"/>
</dbReference>
<dbReference type="GO" id="GO:0006450">
    <property type="term" value="P:regulation of translational fidelity"/>
    <property type="evidence" value="ECO:0007669"/>
    <property type="project" value="TreeGrafter"/>
</dbReference>
<keyword evidence="4" id="KW-0963">Cytoplasm</keyword>
<comment type="caution">
    <text evidence="13">The sequence shown here is derived from an EMBL/GenBank/DDBJ whole genome shotgun (WGS) entry which is preliminary data.</text>
</comment>
<reference evidence="13 14" key="1">
    <citation type="journal article" date="2016" name="Nat. Commun.">
        <title>Thousands of microbial genomes shed light on interconnected biogeochemical processes in an aquifer system.</title>
        <authorList>
            <person name="Anantharaman K."/>
            <person name="Brown C.T."/>
            <person name="Hug L.A."/>
            <person name="Sharon I."/>
            <person name="Castelle C.J."/>
            <person name="Probst A.J."/>
            <person name="Thomas B.C."/>
            <person name="Singh A."/>
            <person name="Wilkins M.J."/>
            <person name="Karaoz U."/>
            <person name="Brodie E.L."/>
            <person name="Williams K.H."/>
            <person name="Hubbard S.S."/>
            <person name="Banfield J.F."/>
        </authorList>
    </citation>
    <scope>NUCLEOTIDE SEQUENCE [LARGE SCALE GENOMIC DNA]</scope>
</reference>
<keyword evidence="6" id="KW-0819">tRNA processing</keyword>
<dbReference type="InterPro" id="IPR017945">
    <property type="entry name" value="DHBP_synth_RibB-like_a/b_dom"/>
</dbReference>
<evidence type="ECO:0000256" key="6">
    <source>
        <dbReference type="ARBA" id="ARBA00022694"/>
    </source>
</evidence>
<comment type="similarity">
    <text evidence="2">Belongs to the SUA5 family.</text>
</comment>
<dbReference type="Proteomes" id="UP000176609">
    <property type="component" value="Unassembled WGS sequence"/>
</dbReference>
<evidence type="ECO:0000313" key="14">
    <source>
        <dbReference type="Proteomes" id="UP000176609"/>
    </source>
</evidence>
<dbReference type="SUPFAM" id="SSF55821">
    <property type="entry name" value="YrdC/RibB"/>
    <property type="match status" value="1"/>
</dbReference>
<evidence type="ECO:0000256" key="1">
    <source>
        <dbReference type="ARBA" id="ARBA00004496"/>
    </source>
</evidence>
<keyword evidence="8" id="KW-0547">Nucleotide-binding</keyword>
<dbReference type="EC" id="2.7.7.87" evidence="3"/>
<dbReference type="PANTHER" id="PTHR17490:SF16">
    <property type="entry name" value="THREONYLCARBAMOYL-AMP SYNTHASE"/>
    <property type="match status" value="1"/>
</dbReference>
<organism evidence="13 14">
    <name type="scientific">Candidatus Gottesmanbacteria bacterium RIFCSPLOWO2_01_FULL_39_12b</name>
    <dbReference type="NCBI Taxonomy" id="1798388"/>
    <lineage>
        <taxon>Bacteria</taxon>
        <taxon>Candidatus Gottesmaniibacteriota</taxon>
    </lineage>
</organism>
<comment type="subcellular location">
    <subcellularLocation>
        <location evidence="1">Cytoplasm</location>
    </subcellularLocation>
</comment>
<evidence type="ECO:0000256" key="9">
    <source>
        <dbReference type="ARBA" id="ARBA00022840"/>
    </source>
</evidence>
<keyword evidence="5" id="KW-0808">Transferase</keyword>
<dbReference type="AlphaFoldDB" id="A0A1F6AQ64"/>
<gene>
    <name evidence="13" type="ORF">A2960_00430</name>
</gene>
<dbReference type="InterPro" id="IPR006070">
    <property type="entry name" value="Sua5-like_dom"/>
</dbReference>
<keyword evidence="7" id="KW-0548">Nucleotidyltransferase</keyword>